<evidence type="ECO:0000313" key="2">
    <source>
        <dbReference type="Proteomes" id="UP000217343"/>
    </source>
</evidence>
<reference evidence="1 2" key="1">
    <citation type="submission" date="2017-06" db="EMBL/GenBank/DDBJ databases">
        <title>Sequencing and comparative analysis of myxobacterial genomes.</title>
        <authorList>
            <person name="Rupp O."/>
            <person name="Goesmann A."/>
            <person name="Sogaard-Andersen L."/>
        </authorList>
    </citation>
    <scope>NUCLEOTIDE SEQUENCE [LARGE SCALE GENOMIC DNA]</scope>
    <source>
        <strain evidence="1 2">DSM 14697</strain>
    </source>
</reference>
<proteinExistence type="predicted"/>
<organism evidence="1 2">
    <name type="scientific">Corallococcus macrosporus DSM 14697</name>
    <dbReference type="NCBI Taxonomy" id="1189310"/>
    <lineage>
        <taxon>Bacteria</taxon>
        <taxon>Pseudomonadati</taxon>
        <taxon>Myxococcota</taxon>
        <taxon>Myxococcia</taxon>
        <taxon>Myxococcales</taxon>
        <taxon>Cystobacterineae</taxon>
        <taxon>Myxococcaceae</taxon>
        <taxon>Corallococcus</taxon>
    </lineage>
</organism>
<accession>A0A250JUU9</accession>
<sequence length="60" mass="6839">MMEALTYGMMPRPKMDICSSAPPEKRLNSETRPPDCFWASMNAFIAERSTPGVLMKMPMR</sequence>
<dbReference type="KEGG" id="mmas:MYMAC_003275"/>
<dbReference type="EMBL" id="CP022203">
    <property type="protein sequence ID" value="ATB47659.1"/>
    <property type="molecule type" value="Genomic_DNA"/>
</dbReference>
<keyword evidence="2" id="KW-1185">Reference proteome</keyword>
<protein>
    <submittedName>
        <fullName evidence="1">Uncharacterized protein</fullName>
    </submittedName>
</protein>
<gene>
    <name evidence="1" type="ORF">MYMAC_003275</name>
</gene>
<dbReference type="AlphaFoldDB" id="A0A250JUU9"/>
<dbReference type="Proteomes" id="UP000217343">
    <property type="component" value="Chromosome"/>
</dbReference>
<evidence type="ECO:0000313" key="1">
    <source>
        <dbReference type="EMBL" id="ATB47659.1"/>
    </source>
</evidence>
<name>A0A250JUU9_9BACT</name>